<dbReference type="EMBL" id="AP019860">
    <property type="protein sequence ID" value="BBM82490.1"/>
    <property type="molecule type" value="Genomic_DNA"/>
</dbReference>
<reference evidence="2 3" key="1">
    <citation type="submission" date="2019-08" db="EMBL/GenBank/DDBJ databases">
        <title>Complete genome sequence of Candidatus Uab amorphum.</title>
        <authorList>
            <person name="Shiratori T."/>
            <person name="Suzuki S."/>
            <person name="Kakizawa Y."/>
            <person name="Ishida K."/>
        </authorList>
    </citation>
    <scope>NUCLEOTIDE SEQUENCE [LARGE SCALE GENOMIC DNA]</scope>
    <source>
        <strain evidence="2 3">SRT547</strain>
    </source>
</reference>
<feature type="domain" description="NAD-dependent epimerase/dehydratase" evidence="1">
    <location>
        <begin position="4"/>
        <end position="225"/>
    </location>
</feature>
<gene>
    <name evidence="2" type="ORF">UABAM_00833</name>
</gene>
<dbReference type="Pfam" id="PF01370">
    <property type="entry name" value="Epimerase"/>
    <property type="match status" value="1"/>
</dbReference>
<sequence length="305" mass="35127">MEKVLITGMSGGLANILAAKLSRKYEIVGVDFRKYPGVWPYQGEFIQLDYTKRSFGDIFVKHKFKVVIHLGRIGNPTEKFYKRYNLNVLGTANILNLCTKHHVETVLMFSTFHIYGAHQYNPANIDEEAPLRAGQIFPEIIDAVEFDNLATSYFWKNRNARTIILRPCNVVGKDLKNTMSNYFRRKYPPYLMGFNPMTQYIHQEDITDAIMLAIENENIFGIYNLTGGEAVPIKTAIKLAHKKGVSVPHHLAYSLVHRLAYFGLGFPTHLLDYFRYPVVISDQKFRKITGYQNKYDVEQTLSQLD</sequence>
<dbReference type="KEGG" id="uam:UABAM_00833"/>
<accession>A0A5S9IK15</accession>
<proteinExistence type="predicted"/>
<protein>
    <submittedName>
        <fullName evidence="2">Epimerase</fullName>
    </submittedName>
</protein>
<dbReference type="Gene3D" id="3.40.50.720">
    <property type="entry name" value="NAD(P)-binding Rossmann-like Domain"/>
    <property type="match status" value="1"/>
</dbReference>
<dbReference type="PANTHER" id="PTHR43245">
    <property type="entry name" value="BIFUNCTIONAL POLYMYXIN RESISTANCE PROTEIN ARNA"/>
    <property type="match status" value="1"/>
</dbReference>
<evidence type="ECO:0000313" key="3">
    <source>
        <dbReference type="Proteomes" id="UP000326354"/>
    </source>
</evidence>
<dbReference type="OrthoDB" id="9811743at2"/>
<dbReference type="InterPro" id="IPR001509">
    <property type="entry name" value="Epimerase_deHydtase"/>
</dbReference>
<evidence type="ECO:0000259" key="1">
    <source>
        <dbReference type="Pfam" id="PF01370"/>
    </source>
</evidence>
<name>A0A5S9IK15_UABAM</name>
<dbReference type="InterPro" id="IPR050177">
    <property type="entry name" value="Lipid_A_modif_metabolic_enz"/>
</dbReference>
<organism evidence="2 3">
    <name type="scientific">Uabimicrobium amorphum</name>
    <dbReference type="NCBI Taxonomy" id="2596890"/>
    <lineage>
        <taxon>Bacteria</taxon>
        <taxon>Pseudomonadati</taxon>
        <taxon>Planctomycetota</taxon>
        <taxon>Candidatus Uabimicrobiia</taxon>
        <taxon>Candidatus Uabimicrobiales</taxon>
        <taxon>Candidatus Uabimicrobiaceae</taxon>
        <taxon>Candidatus Uabimicrobium</taxon>
    </lineage>
</organism>
<dbReference type="AlphaFoldDB" id="A0A5S9IK15"/>
<dbReference type="PANTHER" id="PTHR43245:SF52">
    <property type="entry name" value="NAD-DEPENDENT EPIMERASE_DEHYDRATASE"/>
    <property type="match status" value="1"/>
</dbReference>
<dbReference type="SUPFAM" id="SSF51735">
    <property type="entry name" value="NAD(P)-binding Rossmann-fold domains"/>
    <property type="match status" value="1"/>
</dbReference>
<evidence type="ECO:0000313" key="2">
    <source>
        <dbReference type="EMBL" id="BBM82490.1"/>
    </source>
</evidence>
<dbReference type="RefSeq" id="WP_151966730.1">
    <property type="nucleotide sequence ID" value="NZ_AP019860.1"/>
</dbReference>
<dbReference type="Proteomes" id="UP000326354">
    <property type="component" value="Chromosome"/>
</dbReference>
<keyword evidence="3" id="KW-1185">Reference proteome</keyword>
<dbReference type="InterPro" id="IPR036291">
    <property type="entry name" value="NAD(P)-bd_dom_sf"/>
</dbReference>